<evidence type="ECO:0000259" key="1">
    <source>
        <dbReference type="PROSITE" id="PS51819"/>
    </source>
</evidence>
<dbReference type="Gene3D" id="3.10.180.10">
    <property type="entry name" value="2,3-Dihydroxybiphenyl 1,2-Dioxygenase, domain 1"/>
    <property type="match status" value="1"/>
</dbReference>
<organism evidence="2 3">
    <name type="scientific">Geodermatophilus sabuli</name>
    <dbReference type="NCBI Taxonomy" id="1564158"/>
    <lineage>
        <taxon>Bacteria</taxon>
        <taxon>Bacillati</taxon>
        <taxon>Actinomycetota</taxon>
        <taxon>Actinomycetes</taxon>
        <taxon>Geodermatophilales</taxon>
        <taxon>Geodermatophilaceae</taxon>
        <taxon>Geodermatophilus</taxon>
    </lineage>
</organism>
<feature type="domain" description="VOC" evidence="1">
    <location>
        <begin position="8"/>
        <end position="143"/>
    </location>
</feature>
<name>A0A7K3VW84_9ACTN</name>
<dbReference type="PROSITE" id="PS51819">
    <property type="entry name" value="VOC"/>
    <property type="match status" value="1"/>
</dbReference>
<dbReference type="InterPro" id="IPR029068">
    <property type="entry name" value="Glyas_Bleomycin-R_OHBP_Dase"/>
</dbReference>
<keyword evidence="3" id="KW-1185">Reference proteome</keyword>
<gene>
    <name evidence="2" type="ORF">GCU56_03120</name>
</gene>
<dbReference type="AlphaFoldDB" id="A0A7K3VW84"/>
<dbReference type="Pfam" id="PF13669">
    <property type="entry name" value="Glyoxalase_4"/>
    <property type="match status" value="1"/>
</dbReference>
<sequence length="169" mass="18570">MNPAPLMRLYHTGIIVNDLDKAMSQMGTALGLLWAPPKTSTAPLLCPDGIVDREVRFTYSLQGPHFIELLEQVNAAPYLNLTGGRYVHHLGYFTDDLPGAADYLEQQGYRRELSGAPENGAITRASFHYNPEAPGMWIELVSHEIAGEIGDWIAEAAAEAGLPYQSPFE</sequence>
<dbReference type="EMBL" id="JAAGWF010000004">
    <property type="protein sequence ID" value="NEK56862.1"/>
    <property type="molecule type" value="Genomic_DNA"/>
</dbReference>
<dbReference type="RefSeq" id="WP_163480060.1">
    <property type="nucleotide sequence ID" value="NZ_JAAGWF010000004.1"/>
</dbReference>
<proteinExistence type="predicted"/>
<dbReference type="InterPro" id="IPR037523">
    <property type="entry name" value="VOC_core"/>
</dbReference>
<evidence type="ECO:0000313" key="2">
    <source>
        <dbReference type="EMBL" id="NEK56862.1"/>
    </source>
</evidence>
<reference evidence="2 3" key="1">
    <citation type="submission" date="2020-02" db="EMBL/GenBank/DDBJ databases">
        <title>Geodermatophilus sabuli CPCC 205279 I12A-02694.</title>
        <authorList>
            <person name="Jiang Z."/>
        </authorList>
    </citation>
    <scope>NUCLEOTIDE SEQUENCE [LARGE SCALE GENOMIC DNA]</scope>
    <source>
        <strain evidence="2 3">I12A-02694</strain>
    </source>
</reference>
<dbReference type="SUPFAM" id="SSF54593">
    <property type="entry name" value="Glyoxalase/Bleomycin resistance protein/Dihydroxybiphenyl dioxygenase"/>
    <property type="match status" value="1"/>
</dbReference>
<protein>
    <submittedName>
        <fullName evidence="2">VOC family protein</fullName>
    </submittedName>
</protein>
<dbReference type="Proteomes" id="UP000470246">
    <property type="component" value="Unassembled WGS sequence"/>
</dbReference>
<comment type="caution">
    <text evidence="2">The sequence shown here is derived from an EMBL/GenBank/DDBJ whole genome shotgun (WGS) entry which is preliminary data.</text>
</comment>
<accession>A0A7K3VW84</accession>
<evidence type="ECO:0000313" key="3">
    <source>
        <dbReference type="Proteomes" id="UP000470246"/>
    </source>
</evidence>